<evidence type="ECO:0000256" key="9">
    <source>
        <dbReference type="RuleBase" id="RU363043"/>
    </source>
</evidence>
<feature type="transmembrane region" description="Helical" evidence="9">
    <location>
        <begin position="274"/>
        <end position="299"/>
    </location>
</feature>
<dbReference type="GO" id="GO:0035435">
    <property type="term" value="P:phosphate ion transmembrane transport"/>
    <property type="evidence" value="ECO:0007669"/>
    <property type="project" value="InterPro"/>
</dbReference>
<dbReference type="OrthoDB" id="9775069at2"/>
<dbReference type="EMBL" id="QXGH01000045">
    <property type="protein sequence ID" value="RHW23522.1"/>
    <property type="molecule type" value="Genomic_DNA"/>
</dbReference>
<keyword evidence="12" id="KW-1185">Reference proteome</keyword>
<feature type="transmembrane region" description="Helical" evidence="9">
    <location>
        <begin position="129"/>
        <end position="149"/>
    </location>
</feature>
<evidence type="ECO:0000256" key="7">
    <source>
        <dbReference type="ARBA" id="ARBA00022989"/>
    </source>
</evidence>
<dbReference type="SUPFAM" id="SSF161098">
    <property type="entry name" value="MetI-like"/>
    <property type="match status" value="1"/>
</dbReference>
<keyword evidence="7 9" id="KW-1133">Transmembrane helix</keyword>
<keyword evidence="5 9" id="KW-1003">Cell membrane</keyword>
<comment type="subcellular location">
    <subcellularLocation>
        <location evidence="2 9">Cell membrane</location>
        <topology evidence="2 9">Multi-pass membrane protein</topology>
    </subcellularLocation>
</comment>
<organism evidence="11 12">
    <name type="scientific">Nocardioides immobilis</name>
    <dbReference type="NCBI Taxonomy" id="2049295"/>
    <lineage>
        <taxon>Bacteria</taxon>
        <taxon>Bacillati</taxon>
        <taxon>Actinomycetota</taxon>
        <taxon>Actinomycetes</taxon>
        <taxon>Propionibacteriales</taxon>
        <taxon>Nocardioidaceae</taxon>
        <taxon>Nocardioides</taxon>
    </lineage>
</organism>
<evidence type="ECO:0000256" key="2">
    <source>
        <dbReference type="ARBA" id="ARBA00004651"/>
    </source>
</evidence>
<gene>
    <name evidence="11" type="primary">pstA</name>
    <name evidence="11" type="ORF">D0Z08_29340</name>
</gene>
<proteinExistence type="inferred from homology"/>
<protein>
    <recommendedName>
        <fullName evidence="9">Phosphate transport system permease protein PstA</fullName>
    </recommendedName>
</protein>
<dbReference type="CDD" id="cd06261">
    <property type="entry name" value="TM_PBP2"/>
    <property type="match status" value="1"/>
</dbReference>
<comment type="caution">
    <text evidence="11">The sequence shown here is derived from an EMBL/GenBank/DDBJ whole genome shotgun (WGS) entry which is preliminary data.</text>
</comment>
<dbReference type="Pfam" id="PF00528">
    <property type="entry name" value="BPD_transp_1"/>
    <property type="match status" value="1"/>
</dbReference>
<dbReference type="GO" id="GO:0005886">
    <property type="term" value="C:plasma membrane"/>
    <property type="evidence" value="ECO:0007669"/>
    <property type="project" value="UniProtKB-SubCell"/>
</dbReference>
<accession>A0A417XSU5</accession>
<dbReference type="RefSeq" id="WP_118928835.1">
    <property type="nucleotide sequence ID" value="NZ_QXGH01000045.1"/>
</dbReference>
<dbReference type="Gene3D" id="1.10.3720.10">
    <property type="entry name" value="MetI-like"/>
    <property type="match status" value="1"/>
</dbReference>
<evidence type="ECO:0000313" key="11">
    <source>
        <dbReference type="EMBL" id="RHW23522.1"/>
    </source>
</evidence>
<name>A0A417XSU5_9ACTN</name>
<keyword evidence="4" id="KW-0813">Transport</keyword>
<dbReference type="PROSITE" id="PS50928">
    <property type="entry name" value="ABC_TM1"/>
    <property type="match status" value="1"/>
</dbReference>
<reference evidence="11 12" key="1">
    <citation type="submission" date="2018-09" db="EMBL/GenBank/DDBJ databases">
        <title>Genome sequencing of Nocardioides immobilis CCTCC AB 2017083 for comparison to Nocardioides silvaticus.</title>
        <authorList>
            <person name="Li C."/>
            <person name="Wang G."/>
        </authorList>
    </citation>
    <scope>NUCLEOTIDE SEQUENCE [LARGE SCALE GENOMIC DNA]</scope>
    <source>
        <strain evidence="11 12">CCTCC AB 2017083</strain>
    </source>
</reference>
<evidence type="ECO:0000313" key="12">
    <source>
        <dbReference type="Proteomes" id="UP000283644"/>
    </source>
</evidence>
<feature type="transmembrane region" description="Helical" evidence="9">
    <location>
        <begin position="88"/>
        <end position="109"/>
    </location>
</feature>
<dbReference type="PANTHER" id="PTHR43470">
    <property type="entry name" value="PHOSPHATE TRANSPORT SYSTEM PERMEASE PROTEIN PSTA-RELATED"/>
    <property type="match status" value="1"/>
</dbReference>
<evidence type="ECO:0000256" key="4">
    <source>
        <dbReference type="ARBA" id="ARBA00022448"/>
    </source>
</evidence>
<comment type="caution">
    <text evidence="9">Lacks conserved residue(s) required for the propagation of feature annotation.</text>
</comment>
<comment type="similarity">
    <text evidence="3 9">Belongs to the binding-protein-dependent transport system permease family. CysTW subfamily.</text>
</comment>
<evidence type="ECO:0000256" key="6">
    <source>
        <dbReference type="ARBA" id="ARBA00022692"/>
    </source>
</evidence>
<dbReference type="NCBIfam" id="TIGR00974">
    <property type="entry name" value="3a0107s02c"/>
    <property type="match status" value="1"/>
</dbReference>
<keyword evidence="6 9" id="KW-0812">Transmembrane</keyword>
<feature type="transmembrane region" description="Helical" evidence="9">
    <location>
        <begin position="156"/>
        <end position="174"/>
    </location>
</feature>
<feature type="transmembrane region" description="Helical" evidence="9">
    <location>
        <begin position="29"/>
        <end position="51"/>
    </location>
</feature>
<evidence type="ECO:0000256" key="8">
    <source>
        <dbReference type="ARBA" id="ARBA00023136"/>
    </source>
</evidence>
<evidence type="ECO:0000256" key="3">
    <source>
        <dbReference type="ARBA" id="ARBA00007069"/>
    </source>
</evidence>
<dbReference type="InterPro" id="IPR005672">
    <property type="entry name" value="Phosphate_PstA"/>
</dbReference>
<dbReference type="AlphaFoldDB" id="A0A417XSU5"/>
<comment type="function">
    <text evidence="1">Part of the binding-protein-dependent transport system for phosphate; probably responsible for the translocation of the substrate across the membrane.</text>
</comment>
<evidence type="ECO:0000256" key="5">
    <source>
        <dbReference type="ARBA" id="ARBA00022475"/>
    </source>
</evidence>
<dbReference type="InterPro" id="IPR035906">
    <property type="entry name" value="MetI-like_sf"/>
</dbReference>
<keyword evidence="8 9" id="KW-0472">Membrane</keyword>
<feature type="domain" description="ABC transmembrane type-1" evidence="10">
    <location>
        <begin position="84"/>
        <end position="296"/>
    </location>
</feature>
<dbReference type="InterPro" id="IPR000515">
    <property type="entry name" value="MetI-like"/>
</dbReference>
<dbReference type="PANTHER" id="PTHR43470:SF5">
    <property type="entry name" value="PHOSPHATE TRANSPORT SYSTEM PERMEASE PROTEIN PSTA"/>
    <property type="match status" value="1"/>
</dbReference>
<sequence length="307" mass="32324">MSAASAVAAQVVTSTLASGRSKDRDLRSILFLGALWLSLFFGVIVLVALIVDTAIKGSGRFDKELVTNYASIIFPETTGFKAGIFGSIWLMVCTAILAIPLGVMAATYLEEFADTNRWWNRVIEINLQNLAAVPSIVYGLLAVAVVAIVGFDEKGVLIGGAVALALLILPVIIITTREAIRAVPQDIRQASYGLGATTWQTTWRQVLPSAVPGIATGTILGLSRAIGEAAPLIIVGLGVSVLSVPEPGIAGLSDSATSLPNQIYNLANQSRPELATAASAAIILLLVMILGMNAIAILIRNKFTRSW</sequence>
<dbReference type="GO" id="GO:0005315">
    <property type="term" value="F:phosphate transmembrane transporter activity"/>
    <property type="evidence" value="ECO:0007669"/>
    <property type="project" value="InterPro"/>
</dbReference>
<dbReference type="Proteomes" id="UP000283644">
    <property type="component" value="Unassembled WGS sequence"/>
</dbReference>
<evidence type="ECO:0000259" key="10">
    <source>
        <dbReference type="PROSITE" id="PS50928"/>
    </source>
</evidence>
<evidence type="ECO:0000256" key="1">
    <source>
        <dbReference type="ARBA" id="ARBA00003510"/>
    </source>
</evidence>